<protein>
    <submittedName>
        <fullName evidence="2">Uncharacterized protein</fullName>
    </submittedName>
</protein>
<feature type="transmembrane region" description="Helical" evidence="1">
    <location>
        <begin position="169"/>
        <end position="186"/>
    </location>
</feature>
<feature type="transmembrane region" description="Helical" evidence="1">
    <location>
        <begin position="91"/>
        <end position="112"/>
    </location>
</feature>
<keyword evidence="1" id="KW-0472">Membrane</keyword>
<feature type="transmembrane region" description="Helical" evidence="1">
    <location>
        <begin position="198"/>
        <end position="225"/>
    </location>
</feature>
<feature type="transmembrane region" description="Helical" evidence="1">
    <location>
        <begin position="59"/>
        <end position="79"/>
    </location>
</feature>
<accession>A0ABR2ZXV5</accession>
<keyword evidence="1" id="KW-0812">Transmembrane</keyword>
<name>A0ABR2ZXV5_9AGAR</name>
<dbReference type="Proteomes" id="UP001437256">
    <property type="component" value="Unassembled WGS sequence"/>
</dbReference>
<evidence type="ECO:0000313" key="2">
    <source>
        <dbReference type="EMBL" id="KAL0066145.1"/>
    </source>
</evidence>
<sequence length="259" mass="29198">MAIDWHSAHMMTRNADSFSKLLHAFVGLYLWEWFNSLDFEYKLITGRHKFKWPLGDDQVFYFLNRYALLGVCIGFMVFLDTKIEASNCEAMYIFIQAMGSLSMGLACVNLAIRTIAIWKNDRHVVVVLTVIILGHWALILRDIPIVRAKWDGDQGCIFIDNEHNLVTGMYVYAMGIDFIVMCLMAYKTGIQLNNRTRLIKILVVDGVLYFIIAFLVNLMGVVFSALNLNPIMSVIGVVPATMISTVSSSFQSIAAQSSG</sequence>
<evidence type="ECO:0000256" key="1">
    <source>
        <dbReference type="SAM" id="Phobius"/>
    </source>
</evidence>
<feature type="transmembrane region" description="Helical" evidence="1">
    <location>
        <begin position="124"/>
        <end position="140"/>
    </location>
</feature>
<comment type="caution">
    <text evidence="2">The sequence shown here is derived from an EMBL/GenBank/DDBJ whole genome shotgun (WGS) entry which is preliminary data.</text>
</comment>
<proteinExistence type="predicted"/>
<organism evidence="2 3">
    <name type="scientific">Marasmius tenuissimus</name>
    <dbReference type="NCBI Taxonomy" id="585030"/>
    <lineage>
        <taxon>Eukaryota</taxon>
        <taxon>Fungi</taxon>
        <taxon>Dikarya</taxon>
        <taxon>Basidiomycota</taxon>
        <taxon>Agaricomycotina</taxon>
        <taxon>Agaricomycetes</taxon>
        <taxon>Agaricomycetidae</taxon>
        <taxon>Agaricales</taxon>
        <taxon>Marasmiineae</taxon>
        <taxon>Marasmiaceae</taxon>
        <taxon>Marasmius</taxon>
    </lineage>
</organism>
<reference evidence="2 3" key="1">
    <citation type="submission" date="2024-05" db="EMBL/GenBank/DDBJ databases">
        <title>A draft genome resource for the thread blight pathogen Marasmius tenuissimus strain MS-2.</title>
        <authorList>
            <person name="Yulfo-Soto G.E."/>
            <person name="Baruah I.K."/>
            <person name="Amoako-Attah I."/>
            <person name="Bukari Y."/>
            <person name="Meinhardt L.W."/>
            <person name="Bailey B.A."/>
            <person name="Cohen S.P."/>
        </authorList>
    </citation>
    <scope>NUCLEOTIDE SEQUENCE [LARGE SCALE GENOMIC DNA]</scope>
    <source>
        <strain evidence="2 3">MS-2</strain>
    </source>
</reference>
<gene>
    <name evidence="2" type="ORF">AAF712_006769</name>
</gene>
<keyword evidence="3" id="KW-1185">Reference proteome</keyword>
<keyword evidence="1" id="KW-1133">Transmembrane helix</keyword>
<evidence type="ECO:0000313" key="3">
    <source>
        <dbReference type="Proteomes" id="UP001437256"/>
    </source>
</evidence>
<feature type="transmembrane region" description="Helical" evidence="1">
    <location>
        <begin position="231"/>
        <end position="250"/>
    </location>
</feature>
<dbReference type="EMBL" id="JBBXMP010000038">
    <property type="protein sequence ID" value="KAL0066145.1"/>
    <property type="molecule type" value="Genomic_DNA"/>
</dbReference>